<accession>A0A9P4WH55</accession>
<dbReference type="CDD" id="cd00431">
    <property type="entry name" value="cysteine_hydrolases"/>
    <property type="match status" value="1"/>
</dbReference>
<evidence type="ECO:0000256" key="1">
    <source>
        <dbReference type="ARBA" id="ARBA00006336"/>
    </source>
</evidence>
<dbReference type="Proteomes" id="UP000758155">
    <property type="component" value="Unassembled WGS sequence"/>
</dbReference>
<dbReference type="InterPro" id="IPR050272">
    <property type="entry name" value="Isochorismatase-like_hydrls"/>
</dbReference>
<dbReference type="InterPro" id="IPR000868">
    <property type="entry name" value="Isochorismatase-like_dom"/>
</dbReference>
<dbReference type="OrthoDB" id="1739143at2759"/>
<dbReference type="EMBL" id="SWKV01000107">
    <property type="protein sequence ID" value="KAF3032210.1"/>
    <property type="molecule type" value="Genomic_DNA"/>
</dbReference>
<evidence type="ECO:0000259" key="3">
    <source>
        <dbReference type="Pfam" id="PF00857"/>
    </source>
</evidence>
<comment type="caution">
    <text evidence="4">The sequence shown here is derived from an EMBL/GenBank/DDBJ whole genome shotgun (WGS) entry which is preliminary data.</text>
</comment>
<evidence type="ECO:0000313" key="5">
    <source>
        <dbReference type="Proteomes" id="UP000758155"/>
    </source>
</evidence>
<dbReference type="GO" id="GO:0016787">
    <property type="term" value="F:hydrolase activity"/>
    <property type="evidence" value="ECO:0007669"/>
    <property type="project" value="UniProtKB-KW"/>
</dbReference>
<sequence>MTTASANSSMFDTSDPAAPGHYASLQTALLLLDFHRMFIEKAGGPRAPAALQVAASLRYWAKSHGIHVIHCLIDVHGTPYPTCKGFARLGGLVAAMAKDGGDEPKELTKDCDDNERTFTRRPGYVSALKSPGLGDYLQSQGIKSLILGGLSTTGCVLRTALAACDAEYVTTVVSDGCADGGEGLHDLALKVVESRGYVATAVELREGYGKAKDSKTQ</sequence>
<feature type="domain" description="Isochorismatase-like" evidence="3">
    <location>
        <begin position="27"/>
        <end position="200"/>
    </location>
</feature>
<gene>
    <name evidence="4" type="ORF">E8E12_001902</name>
</gene>
<dbReference type="Gene3D" id="3.40.50.850">
    <property type="entry name" value="Isochorismatase-like"/>
    <property type="match status" value="1"/>
</dbReference>
<dbReference type="Pfam" id="PF00857">
    <property type="entry name" value="Isochorismatase"/>
    <property type="match status" value="1"/>
</dbReference>
<dbReference type="PANTHER" id="PTHR43540:SF1">
    <property type="entry name" value="ISOCHORISMATASE HYDROLASE"/>
    <property type="match status" value="1"/>
</dbReference>
<protein>
    <recommendedName>
        <fullName evidence="3">Isochorismatase-like domain-containing protein</fullName>
    </recommendedName>
</protein>
<evidence type="ECO:0000313" key="4">
    <source>
        <dbReference type="EMBL" id="KAF3032210.1"/>
    </source>
</evidence>
<dbReference type="AlphaFoldDB" id="A0A9P4WH55"/>
<organism evidence="4 5">
    <name type="scientific">Didymella heteroderae</name>
    <dbReference type="NCBI Taxonomy" id="1769908"/>
    <lineage>
        <taxon>Eukaryota</taxon>
        <taxon>Fungi</taxon>
        <taxon>Dikarya</taxon>
        <taxon>Ascomycota</taxon>
        <taxon>Pezizomycotina</taxon>
        <taxon>Dothideomycetes</taxon>
        <taxon>Pleosporomycetidae</taxon>
        <taxon>Pleosporales</taxon>
        <taxon>Pleosporineae</taxon>
        <taxon>Didymellaceae</taxon>
        <taxon>Didymella</taxon>
    </lineage>
</organism>
<proteinExistence type="inferred from homology"/>
<name>A0A9P4WH55_9PLEO</name>
<dbReference type="SUPFAM" id="SSF52499">
    <property type="entry name" value="Isochorismatase-like hydrolases"/>
    <property type="match status" value="1"/>
</dbReference>
<reference evidence="4" key="1">
    <citation type="submission" date="2019-04" db="EMBL/GenBank/DDBJ databases">
        <title>Sequencing of skin fungus with MAO and IRED activity.</title>
        <authorList>
            <person name="Marsaioli A.J."/>
            <person name="Bonatto J.M.C."/>
            <person name="Reis Junior O."/>
        </authorList>
    </citation>
    <scope>NUCLEOTIDE SEQUENCE</scope>
    <source>
        <strain evidence="4">28M1</strain>
    </source>
</reference>
<dbReference type="InterPro" id="IPR036380">
    <property type="entry name" value="Isochorismatase-like_sf"/>
</dbReference>
<dbReference type="PANTHER" id="PTHR43540">
    <property type="entry name" value="PEROXYUREIDOACRYLATE/UREIDOACRYLATE AMIDOHYDROLASE-RELATED"/>
    <property type="match status" value="1"/>
</dbReference>
<keyword evidence="5" id="KW-1185">Reference proteome</keyword>
<comment type="similarity">
    <text evidence="1">Belongs to the isochorismatase family.</text>
</comment>
<evidence type="ECO:0000256" key="2">
    <source>
        <dbReference type="ARBA" id="ARBA00022801"/>
    </source>
</evidence>
<keyword evidence="2" id="KW-0378">Hydrolase</keyword>